<dbReference type="OrthoDB" id="6332366at2"/>
<reference evidence="2 3" key="1">
    <citation type="journal article" date="2011" name="J. Bacteriol.">
        <title>Complete genome sequence of seawater bacterium Glaciecola nitratireducens FR1064T.</title>
        <authorList>
            <person name="Bian F."/>
            <person name="Qin Q.L."/>
            <person name="Xie B.B."/>
            <person name="Shu Y.L."/>
            <person name="Zhang X.Y."/>
            <person name="Yu Y."/>
            <person name="Chen B."/>
            <person name="Chen X.L."/>
            <person name="Zhou B.C."/>
            <person name="Zhang Y.Z."/>
        </authorList>
    </citation>
    <scope>NUCLEOTIDE SEQUENCE [LARGE SCALE GENOMIC DNA]</scope>
    <source>
        <strain evidence="3">JCM 12485 / KCTC 12276 / FR1064</strain>
    </source>
</reference>
<evidence type="ECO:0000256" key="1">
    <source>
        <dbReference type="SAM" id="Phobius"/>
    </source>
</evidence>
<dbReference type="KEGG" id="gni:GNIT_3529"/>
<protein>
    <submittedName>
        <fullName evidence="2">Uncharacterized protein</fullName>
    </submittedName>
</protein>
<dbReference type="Proteomes" id="UP000009282">
    <property type="component" value="Chromosome"/>
</dbReference>
<evidence type="ECO:0000313" key="2">
    <source>
        <dbReference type="EMBL" id="AEP31623.1"/>
    </source>
</evidence>
<feature type="transmembrane region" description="Helical" evidence="1">
    <location>
        <begin position="101"/>
        <end position="121"/>
    </location>
</feature>
<sequence length="177" mass="19863">MTAIINNMLDDRVAATYKTKDDINQAKIVLTRKLGLRESKVKIIAPSDNMESAKLEGKSQKVGSNMLMSHVRNTLLGFVIGMIVAFLLVQYGPALTQNNPMFTYIALISPGIFIGMFFAGFRSLKPEHDIINQHAVKAQQKNYWTLLIETKDMDISKDAICEEIEHTKCVELKSESI</sequence>
<proteinExistence type="predicted"/>
<dbReference type="eggNOG" id="ENOG5032UNU">
    <property type="taxonomic scope" value="Bacteria"/>
</dbReference>
<feature type="transmembrane region" description="Helical" evidence="1">
    <location>
        <begin position="75"/>
        <end position="95"/>
    </location>
</feature>
<keyword evidence="1" id="KW-1133">Transmembrane helix</keyword>
<keyword evidence="3" id="KW-1185">Reference proteome</keyword>
<keyword evidence="1" id="KW-0812">Transmembrane</keyword>
<evidence type="ECO:0000313" key="3">
    <source>
        <dbReference type="Proteomes" id="UP000009282"/>
    </source>
</evidence>
<dbReference type="AlphaFoldDB" id="G4QNR5"/>
<gene>
    <name evidence="2" type="ordered locus">GNIT_3529</name>
</gene>
<dbReference type="STRING" id="1085623.GNIT_3529"/>
<organism evidence="2 3">
    <name type="scientific">Glaciecola nitratireducens (strain JCM 12485 / KCTC 12276 / FR1064)</name>
    <dbReference type="NCBI Taxonomy" id="1085623"/>
    <lineage>
        <taxon>Bacteria</taxon>
        <taxon>Pseudomonadati</taxon>
        <taxon>Pseudomonadota</taxon>
        <taxon>Gammaproteobacteria</taxon>
        <taxon>Alteromonadales</taxon>
        <taxon>Alteromonadaceae</taxon>
        <taxon>Brumicola</taxon>
    </lineage>
</organism>
<dbReference type="RefSeq" id="WP_014110494.1">
    <property type="nucleotide sequence ID" value="NC_016041.1"/>
</dbReference>
<accession>G4QNR5</accession>
<dbReference type="EMBL" id="CP003060">
    <property type="protein sequence ID" value="AEP31623.1"/>
    <property type="molecule type" value="Genomic_DNA"/>
</dbReference>
<dbReference type="HOGENOM" id="CLU_124811_0_0_6"/>
<name>G4QNR5_GLANF</name>
<keyword evidence="1" id="KW-0472">Membrane</keyword>